<sequence>MLAIAAPLGTAVIGGGCAHAETLAFRDISGYTPVRVRTMAGQKQSNDPTRGNPIQGRPIKTLAPQHSITVDAAVCGVNDDKTTVCKDPLCSGFVLSPNGSGWLPHV</sequence>
<evidence type="ECO:0000313" key="2">
    <source>
        <dbReference type="EMBL" id="OBK90475.1"/>
    </source>
</evidence>
<name>A0A1A3U6E1_MYCSD</name>
<accession>A0A1A3U6E1</accession>
<dbReference type="AlphaFoldDB" id="A0A1A3U6E1"/>
<evidence type="ECO:0000256" key="1">
    <source>
        <dbReference type="SAM" id="MobiDB-lite"/>
    </source>
</evidence>
<proteinExistence type="predicted"/>
<organism evidence="2 3">
    <name type="scientific">Mycolicibacter sinensis (strain JDM601)</name>
    <name type="common">Mycobacterium sinense</name>
    <dbReference type="NCBI Taxonomy" id="875328"/>
    <lineage>
        <taxon>Bacteria</taxon>
        <taxon>Bacillati</taxon>
        <taxon>Actinomycetota</taxon>
        <taxon>Actinomycetes</taxon>
        <taxon>Mycobacteriales</taxon>
        <taxon>Mycobacteriaceae</taxon>
        <taxon>Mycolicibacter</taxon>
    </lineage>
</organism>
<dbReference type="Proteomes" id="UP000093759">
    <property type="component" value="Unassembled WGS sequence"/>
</dbReference>
<comment type="caution">
    <text evidence="2">The sequence shown here is derived from an EMBL/GenBank/DDBJ whole genome shotgun (WGS) entry which is preliminary data.</text>
</comment>
<evidence type="ECO:0000313" key="3">
    <source>
        <dbReference type="Proteomes" id="UP000093759"/>
    </source>
</evidence>
<protein>
    <submittedName>
        <fullName evidence="2">Uncharacterized protein</fullName>
    </submittedName>
</protein>
<dbReference type="EMBL" id="LZMF01000021">
    <property type="protein sequence ID" value="OBK90475.1"/>
    <property type="molecule type" value="Genomic_DNA"/>
</dbReference>
<gene>
    <name evidence="2" type="ORF">A5648_17090</name>
</gene>
<reference evidence="3" key="1">
    <citation type="submission" date="2016-06" db="EMBL/GenBank/DDBJ databases">
        <authorList>
            <person name="Sutton G."/>
            <person name="Brinkac L."/>
            <person name="Sanka R."/>
            <person name="Adams M."/>
            <person name="Lau E."/>
            <person name="Garcia-Basteiro A."/>
            <person name="Lopez-Varela E."/>
            <person name="Palencia S."/>
        </authorList>
    </citation>
    <scope>NUCLEOTIDE SEQUENCE [LARGE SCALE GENOMIC DNA]</scope>
    <source>
        <strain evidence="3">1274684.2</strain>
    </source>
</reference>
<feature type="region of interest" description="Disordered" evidence="1">
    <location>
        <begin position="39"/>
        <end position="59"/>
    </location>
</feature>